<reference evidence="3 4" key="1">
    <citation type="submission" date="2021-01" db="EMBL/GenBank/DDBJ databases">
        <title>Whole genome shotgun sequence of Actinoplanes durhamensis NBRC 14914.</title>
        <authorList>
            <person name="Komaki H."/>
            <person name="Tamura T."/>
        </authorList>
    </citation>
    <scope>NUCLEOTIDE SEQUENCE [LARGE SCALE GENOMIC DNA]</scope>
    <source>
        <strain evidence="3 4">NBRC 14914</strain>
    </source>
</reference>
<dbReference type="EMBL" id="BOML01000043">
    <property type="protein sequence ID" value="GIE04300.1"/>
    <property type="molecule type" value="Genomic_DNA"/>
</dbReference>
<keyword evidence="4" id="KW-1185">Reference proteome</keyword>
<dbReference type="InterPro" id="IPR007627">
    <property type="entry name" value="RNA_pol_sigma70_r2"/>
</dbReference>
<dbReference type="InterPro" id="IPR013325">
    <property type="entry name" value="RNA_pol_sigma_r2"/>
</dbReference>
<comment type="caution">
    <text evidence="3">The sequence shown here is derived from an EMBL/GenBank/DDBJ whole genome shotgun (WGS) entry which is preliminary data.</text>
</comment>
<dbReference type="Gene3D" id="1.10.1740.10">
    <property type="match status" value="1"/>
</dbReference>
<name>A0ABQ3Z3C0_9ACTN</name>
<dbReference type="PANTHER" id="PTHR35812:SF1">
    <property type="entry name" value="LIPOPROTEIN"/>
    <property type="match status" value="1"/>
</dbReference>
<dbReference type="Proteomes" id="UP000637628">
    <property type="component" value="Unassembled WGS sequence"/>
</dbReference>
<dbReference type="NCBIfam" id="TIGR02937">
    <property type="entry name" value="sigma70-ECF"/>
    <property type="match status" value="1"/>
</dbReference>
<dbReference type="InterPro" id="IPR014284">
    <property type="entry name" value="RNA_pol_sigma-70_dom"/>
</dbReference>
<feature type="domain" description="Lcl C-terminal" evidence="2">
    <location>
        <begin position="494"/>
        <end position="599"/>
    </location>
</feature>
<evidence type="ECO:0000313" key="3">
    <source>
        <dbReference type="EMBL" id="GIE04300.1"/>
    </source>
</evidence>
<evidence type="ECO:0000259" key="1">
    <source>
        <dbReference type="Pfam" id="PF04542"/>
    </source>
</evidence>
<dbReference type="PANTHER" id="PTHR35812">
    <property type="entry name" value="LIPOPROTEIN"/>
    <property type="match status" value="1"/>
</dbReference>
<feature type="domain" description="Lcl C-terminal" evidence="2">
    <location>
        <begin position="363"/>
        <end position="477"/>
    </location>
</feature>
<dbReference type="InterPro" id="IPR011460">
    <property type="entry name" value="Lcl_C"/>
</dbReference>
<evidence type="ECO:0000259" key="2">
    <source>
        <dbReference type="Pfam" id="PF07603"/>
    </source>
</evidence>
<protein>
    <submittedName>
        <fullName evidence="3">Uncharacterized protein</fullName>
    </submittedName>
</protein>
<gene>
    <name evidence="3" type="ORF">Adu01nite_56500</name>
</gene>
<feature type="domain" description="RNA polymerase sigma-70 region 2" evidence="1">
    <location>
        <begin position="21"/>
        <end position="82"/>
    </location>
</feature>
<dbReference type="Pfam" id="PF07603">
    <property type="entry name" value="Lcl_C"/>
    <property type="match status" value="2"/>
</dbReference>
<dbReference type="Pfam" id="PF04542">
    <property type="entry name" value="Sigma70_r2"/>
    <property type="match status" value="1"/>
</dbReference>
<accession>A0ABQ3Z3C0</accession>
<dbReference type="RefSeq" id="WP_203730910.1">
    <property type="nucleotide sequence ID" value="NZ_BAAATX010000016.1"/>
</dbReference>
<evidence type="ECO:0000313" key="4">
    <source>
        <dbReference type="Proteomes" id="UP000637628"/>
    </source>
</evidence>
<dbReference type="SUPFAM" id="SSF88946">
    <property type="entry name" value="Sigma2 domain of RNA polymerase sigma factors"/>
    <property type="match status" value="1"/>
</dbReference>
<proteinExistence type="predicted"/>
<organism evidence="3 4">
    <name type="scientific">Paractinoplanes durhamensis</name>
    <dbReference type="NCBI Taxonomy" id="113563"/>
    <lineage>
        <taxon>Bacteria</taxon>
        <taxon>Bacillati</taxon>
        <taxon>Actinomycetota</taxon>
        <taxon>Actinomycetes</taxon>
        <taxon>Micromonosporales</taxon>
        <taxon>Micromonosporaceae</taxon>
        <taxon>Paractinoplanes</taxon>
    </lineage>
</organism>
<sequence>MRERDVVVAAQRGDRRAREQLVRAYLPLVYNVTGRALGADPDVEDVVQETMLRVVRDLGSLRQPESLRSWVLTIAVHQISSHQGRLPTVGLDQVPDAPQDFEELTILRLRLSGERRQVAEAARWLDGEDRTVLALWWQEAAGELTRGEIAAALGTTMAYAAVRVQRMRGQLDRGRAIVAALAGSPRCAGLAETVTGWDGRPAALWRKRIDRHVRDCPACLARSRDQVAVERLLAGCALVPVPAGMQAIAGGKSLASSGRSWALATAGTAAVAVVAGLLAYTQMADAKPTPTAQIVAAPSSVAVTTAAPTPSPSVSPSKSAAAKKAAKKKVAAAVKAGCNAGLDRIWASWPMVAAPKYTDLGDGTVRDEATCLVWQKAVAPSTHTFTDAQSYCSELDLAGGAWHLPSRIELTSIVDPSRSGPAIDKAAFPSTPAQFFWTSSPWAVTKEPLRAWIINFYEGLASNGAYQSGAYQVRCVRSSTEGKGRPEYEISGSVVTDPATGLTWERTGSTATMTVAEAEARCADLEMRLPTLRELSTTVDETRVAPAIDVDAFPSTVKNGWYWTSTSAAPDKTKNWALNYDDGYTNYRKATAGYARCVR</sequence>